<feature type="compositionally biased region" description="Polar residues" evidence="1">
    <location>
        <begin position="50"/>
        <end position="63"/>
    </location>
</feature>
<dbReference type="Proteomes" id="UP000245629">
    <property type="component" value="Plasmid unnamed1"/>
</dbReference>
<feature type="compositionally biased region" description="Pro residues" evidence="1">
    <location>
        <begin position="1"/>
        <end position="10"/>
    </location>
</feature>
<sequence>MTKHMPPVPPAGRSDKGPGGATDPSADDTNDRGNREVPANLKEQDRQGDIKQNTTHQGYQQDR</sequence>
<accession>A0A2S2CWN3</accession>
<proteinExistence type="predicted"/>
<protein>
    <submittedName>
        <fullName evidence="2">Uncharacterized protein</fullName>
    </submittedName>
</protein>
<evidence type="ECO:0000256" key="1">
    <source>
        <dbReference type="SAM" id="MobiDB-lite"/>
    </source>
</evidence>
<keyword evidence="2" id="KW-0614">Plasmid</keyword>
<evidence type="ECO:0000313" key="3">
    <source>
        <dbReference type="Proteomes" id="UP000245629"/>
    </source>
</evidence>
<dbReference type="OrthoDB" id="7190664at2"/>
<gene>
    <name evidence="2" type="ORF">DEW08_22310</name>
</gene>
<evidence type="ECO:0000313" key="2">
    <source>
        <dbReference type="EMBL" id="AWK88810.1"/>
    </source>
</evidence>
<name>A0A2S2CWN3_9PROT</name>
<dbReference type="KEGG" id="azz:DEW08_22310"/>
<dbReference type="AlphaFoldDB" id="A0A2S2CWN3"/>
<geneLocation type="plasmid" evidence="2 3">
    <name>unnamed1</name>
</geneLocation>
<keyword evidence="3" id="KW-1185">Reference proteome</keyword>
<dbReference type="EMBL" id="CP029356">
    <property type="protein sequence ID" value="AWK88810.1"/>
    <property type="molecule type" value="Genomic_DNA"/>
</dbReference>
<organism evidence="2 3">
    <name type="scientific">Azospirillum thermophilum</name>
    <dbReference type="NCBI Taxonomy" id="2202148"/>
    <lineage>
        <taxon>Bacteria</taxon>
        <taxon>Pseudomonadati</taxon>
        <taxon>Pseudomonadota</taxon>
        <taxon>Alphaproteobacteria</taxon>
        <taxon>Rhodospirillales</taxon>
        <taxon>Azospirillaceae</taxon>
        <taxon>Azospirillum</taxon>
    </lineage>
</organism>
<feature type="region of interest" description="Disordered" evidence="1">
    <location>
        <begin position="1"/>
        <end position="63"/>
    </location>
</feature>
<reference evidence="3" key="1">
    <citation type="submission" date="2018-05" db="EMBL/GenBank/DDBJ databases">
        <title>Azospirillum thermophila sp. nov., a novel isolated from hot spring.</title>
        <authorList>
            <person name="Zhao Z."/>
        </authorList>
    </citation>
    <scope>NUCLEOTIDE SEQUENCE [LARGE SCALE GENOMIC DNA]</scope>
    <source>
        <strain evidence="3">CFH 70021</strain>
        <plasmid evidence="3">unnamed1</plasmid>
    </source>
</reference>
<dbReference type="RefSeq" id="WP_109331466.1">
    <property type="nucleotide sequence ID" value="NZ_CP029356.1"/>
</dbReference>